<accession>A0ACC0UVF7</accession>
<comment type="caution">
    <text evidence="1">The sequence shown here is derived from an EMBL/GenBank/DDBJ whole genome shotgun (WGS) entry which is preliminary data.</text>
</comment>
<sequence length="561" mass="62303">MSSERRAHTYRSWEAVITRHFRFDDGEVVRYGAGESWRPTPRGGGGAGGGPGAPGERSPRRPRSPRERDRSRPRSPRPRSPPISSDSYIPGRYQVRRRSQSRGPVTGGDRYRRDARSRERESPPPRRERTRSPMRRPTPRRSVSRRRGTPRRGPSPPRGDRYDRPRSPPRQWERDRERDWDRRDGDRGRELNRDRERERSREDRRDLRRDDRRSRSPFRRERSPVGRSTPMGARGGGYRPRSRTPERRREDRFYNRRPSPHRESGISSAITSQSVSRRSSPRPPSIRGRSPLPERDISPRPPSGPSSYREVSGLSAPRSPPRGPAALRGAPPTGPAASRNFNASSASSPVPSGPRNAQTPGGSVPHRTEITSPSHPPAGPRGYVPPARGGFGTRGGRGGWGQAPPRHVSGPSPGPPATTGGAPSIPTGPRAASAASSTPTQGRPFNPPTGPAAGVGGGPRQSLAQSLLATMPPIIPGGKLDPAMTPLLLGVTKDLEPHYRKLRDEEEKLREEMRVKQERLRKSLYMWDRLEREARAWELRSDLSEKSMKSLAGEGMGGAAF</sequence>
<gene>
    <name evidence="1" type="ORF">N3K66_006452</name>
</gene>
<proteinExistence type="predicted"/>
<name>A0ACC0UVF7_9HYPO</name>
<reference evidence="1" key="1">
    <citation type="submission" date="2022-10" db="EMBL/GenBank/DDBJ databases">
        <title>Complete Genome of Trichothecium roseum strain YXFP-22015, a Plant Pathogen Isolated from Citrus.</title>
        <authorList>
            <person name="Wang Y."/>
            <person name="Zhu L."/>
        </authorList>
    </citation>
    <scope>NUCLEOTIDE SEQUENCE</scope>
    <source>
        <strain evidence="1">YXFP-22015</strain>
    </source>
</reference>
<protein>
    <submittedName>
        <fullName evidence="1">Uncharacterized protein</fullName>
    </submittedName>
</protein>
<dbReference type="Proteomes" id="UP001163324">
    <property type="component" value="Chromosome 6"/>
</dbReference>
<dbReference type="EMBL" id="CM047945">
    <property type="protein sequence ID" value="KAI9898092.1"/>
    <property type="molecule type" value="Genomic_DNA"/>
</dbReference>
<keyword evidence="2" id="KW-1185">Reference proteome</keyword>
<evidence type="ECO:0000313" key="1">
    <source>
        <dbReference type="EMBL" id="KAI9898092.1"/>
    </source>
</evidence>
<organism evidence="1 2">
    <name type="scientific">Trichothecium roseum</name>
    <dbReference type="NCBI Taxonomy" id="47278"/>
    <lineage>
        <taxon>Eukaryota</taxon>
        <taxon>Fungi</taxon>
        <taxon>Dikarya</taxon>
        <taxon>Ascomycota</taxon>
        <taxon>Pezizomycotina</taxon>
        <taxon>Sordariomycetes</taxon>
        <taxon>Hypocreomycetidae</taxon>
        <taxon>Hypocreales</taxon>
        <taxon>Hypocreales incertae sedis</taxon>
        <taxon>Trichothecium</taxon>
    </lineage>
</organism>
<evidence type="ECO:0000313" key="2">
    <source>
        <dbReference type="Proteomes" id="UP001163324"/>
    </source>
</evidence>